<keyword evidence="3 5" id="KW-0175">Coiled coil</keyword>
<dbReference type="InterPro" id="IPR003960">
    <property type="entry name" value="ATPase_AAA_CS"/>
</dbReference>
<reference evidence="7 8" key="2">
    <citation type="journal article" date="2011" name="J. Bacteriol.">
        <title>Complete genome sequences for the anaerobic, extremely thermophilic plant biomass-degrading bacteria Caldicellulosiruptor hydrothermalis, Caldicellulosiruptor kristjanssonii, Caldicellulosiruptor kronotskyensis, Caldicellulosiruptor owensenis, and Caldicellulosiruptor lactoaceticus.</title>
        <authorList>
            <person name="Blumer-Schuette S.E."/>
            <person name="Ozdemir I."/>
            <person name="Mistry D."/>
            <person name="Lucas S."/>
            <person name="Lapidus A."/>
            <person name="Cheng J.F."/>
            <person name="Goodwin L.A."/>
            <person name="Pitluck S."/>
            <person name="Land M.L."/>
            <person name="Hauser L.J."/>
            <person name="Woyke T."/>
            <person name="Mikhailova N."/>
            <person name="Pati A."/>
            <person name="Kyrpides N.C."/>
            <person name="Ivanova N."/>
            <person name="Detter J.C."/>
            <person name="Walston-Davenport K."/>
            <person name="Han S."/>
            <person name="Adams M.W."/>
            <person name="Kelly R.M."/>
        </authorList>
    </citation>
    <scope>NUCLEOTIDE SEQUENCE [LARGE SCALE GENOMIC DNA]</scope>
    <source>
        <strain evidence="8">ATCC 700853 / DSM 12137 / I77R1B</strain>
    </source>
</reference>
<evidence type="ECO:0000256" key="5">
    <source>
        <dbReference type="SAM" id="Coils"/>
    </source>
</evidence>
<sequence length="466" mass="53817">MSKIRVLEKLLQEMPDKSEILYLLGLEYAENGNSTAAMNYFIAALKNCNEEDLKLLIVDAMSSVVKKEKAPQTDLKENSKISDIQEDKKVVKIEEYSNPKKECIEINHEFEADGEFDEDEEIVKEEEYEEAEKEELEEEFEEVEEANGNDEHLENVIDFQVFKTKREIHKFIEEREEKFTFSDIGGYEELKNILTIRIIKPLFNPSIFQKFRKRIGGGILFYGPPGCGKTFFARALAGECNLPFLAVNISDILDPYFGQSEKNLKEIFEYARFHKPCVLFFDEVDTFGYSRVKQRQESFRVLTDELLLQMDGFKSENEGILIIGATNTPWDLDMALLRQGRFDRLIFVPPPDLEARREIFRVKLMGRPVDGEINYDLLAQRTSFFSGADIENVVETAAEAIIDEILSGGKERGITTGDLLKAIEKVKPSTIEWLRIMKNYITFANEDGRFDDVAKFINKYCRHLLI</sequence>
<evidence type="ECO:0000256" key="4">
    <source>
        <dbReference type="RuleBase" id="RU003651"/>
    </source>
</evidence>
<dbReference type="EMBL" id="CP002326">
    <property type="protein sequence ID" value="ADQ41100.1"/>
    <property type="molecule type" value="Genomic_DNA"/>
</dbReference>
<dbReference type="GO" id="GO:0005524">
    <property type="term" value="F:ATP binding"/>
    <property type="evidence" value="ECO:0007669"/>
    <property type="project" value="UniProtKB-KW"/>
</dbReference>
<dbReference type="InterPro" id="IPR027417">
    <property type="entry name" value="P-loop_NTPase"/>
</dbReference>
<dbReference type="PROSITE" id="PS00674">
    <property type="entry name" value="AAA"/>
    <property type="match status" value="1"/>
</dbReference>
<dbReference type="RefSeq" id="WP_013432864.1">
    <property type="nucleotide sequence ID" value="NC_014721.1"/>
</dbReference>
<evidence type="ECO:0000313" key="8">
    <source>
        <dbReference type="Proteomes" id="UP000009256"/>
    </source>
</evidence>
<keyword evidence="2 4" id="KW-0067">ATP-binding</keyword>
<dbReference type="HOGENOM" id="CLU_000688_21_15_9"/>
<dbReference type="PANTHER" id="PTHR23077">
    <property type="entry name" value="AAA-FAMILY ATPASE"/>
    <property type="match status" value="1"/>
</dbReference>
<dbReference type="eggNOG" id="COG0464">
    <property type="taxonomic scope" value="Bacteria"/>
</dbReference>
<dbReference type="Pfam" id="PF00004">
    <property type="entry name" value="AAA"/>
    <property type="match status" value="1"/>
</dbReference>
<dbReference type="Gene3D" id="3.40.50.300">
    <property type="entry name" value="P-loop containing nucleotide triphosphate hydrolases"/>
    <property type="match status" value="1"/>
</dbReference>
<proteinExistence type="inferred from homology"/>
<comment type="similarity">
    <text evidence="4">Belongs to the AAA ATPase family.</text>
</comment>
<dbReference type="OrthoDB" id="9809379at2"/>
<dbReference type="FunFam" id="3.40.50.300:FF:001025">
    <property type="entry name" value="ATPase family, AAA domain-containing 2B"/>
    <property type="match status" value="1"/>
</dbReference>
<dbReference type="GO" id="GO:0016887">
    <property type="term" value="F:ATP hydrolysis activity"/>
    <property type="evidence" value="ECO:0007669"/>
    <property type="project" value="InterPro"/>
</dbReference>
<dbReference type="InterPro" id="IPR003593">
    <property type="entry name" value="AAA+_ATPase"/>
</dbReference>
<keyword evidence="1 4" id="KW-0547">Nucleotide-binding</keyword>
<feature type="coiled-coil region" evidence="5">
    <location>
        <begin position="119"/>
        <end position="156"/>
    </location>
</feature>
<evidence type="ECO:0000259" key="6">
    <source>
        <dbReference type="SMART" id="SM00382"/>
    </source>
</evidence>
<dbReference type="STRING" id="632335.Calkr_1607"/>
<organism evidence="7 8">
    <name type="scientific">Caldicellulosiruptor acetigenus (strain ATCC 700853 / DSM 12137 / I77R1B)</name>
    <name type="common">Caldicellulosiruptor kristjanssonii</name>
    <dbReference type="NCBI Taxonomy" id="632335"/>
    <lineage>
        <taxon>Bacteria</taxon>
        <taxon>Bacillati</taxon>
        <taxon>Bacillota</taxon>
        <taxon>Bacillota incertae sedis</taxon>
        <taxon>Caldicellulosiruptorales</taxon>
        <taxon>Caldicellulosiruptoraceae</taxon>
        <taxon>Caldicellulosiruptor</taxon>
    </lineage>
</organism>
<dbReference type="Pfam" id="PF17862">
    <property type="entry name" value="AAA_lid_3"/>
    <property type="match status" value="1"/>
</dbReference>
<dbReference type="PANTHER" id="PTHR23077:SF171">
    <property type="entry name" value="NUCLEAR VALOSIN-CONTAINING PROTEIN-LIKE"/>
    <property type="match status" value="1"/>
</dbReference>
<dbReference type="InterPro" id="IPR050168">
    <property type="entry name" value="AAA_ATPase_domain"/>
</dbReference>
<dbReference type="Gene3D" id="1.10.8.60">
    <property type="match status" value="1"/>
</dbReference>
<evidence type="ECO:0000256" key="3">
    <source>
        <dbReference type="ARBA" id="ARBA00023054"/>
    </source>
</evidence>
<name>E4SA15_CALA7</name>
<dbReference type="SUPFAM" id="SSF52540">
    <property type="entry name" value="P-loop containing nucleoside triphosphate hydrolases"/>
    <property type="match status" value="1"/>
</dbReference>
<evidence type="ECO:0000256" key="2">
    <source>
        <dbReference type="ARBA" id="ARBA00022840"/>
    </source>
</evidence>
<dbReference type="InterPro" id="IPR003959">
    <property type="entry name" value="ATPase_AAA_core"/>
</dbReference>
<dbReference type="AlphaFoldDB" id="E4SA15"/>
<dbReference type="SMART" id="SM00382">
    <property type="entry name" value="AAA"/>
    <property type="match status" value="1"/>
</dbReference>
<evidence type="ECO:0000313" key="7">
    <source>
        <dbReference type="EMBL" id="ADQ41100.1"/>
    </source>
</evidence>
<reference key="1">
    <citation type="submission" date="2010-11" db="EMBL/GenBank/DDBJ databases">
        <title>Complete sequence of chromosome of Caldicellulosiruptor kristjanssonii 177R1B.</title>
        <authorList>
            <consortium name="US DOE Joint Genome Institute"/>
            <person name="Lucas S."/>
            <person name="Copeland A."/>
            <person name="Lapidus A."/>
            <person name="Cheng J.-F."/>
            <person name="Bruce D."/>
            <person name="Goodwin L."/>
            <person name="Pitluck S."/>
            <person name="Davenport K."/>
            <person name="Detter J.C."/>
            <person name="Han C."/>
            <person name="Tapia R."/>
            <person name="Land M."/>
            <person name="Hauser L."/>
            <person name="Jeffries C."/>
            <person name="Kyrpides N."/>
            <person name="Ivanova N."/>
            <person name="Mikhailova N."/>
            <person name="Blumer-Schuette S.E."/>
            <person name="Kelly R.M."/>
            <person name="Woyke T."/>
        </authorList>
    </citation>
    <scope>NUCLEOTIDE SEQUENCE</scope>
    <source>
        <strain>177R1B</strain>
    </source>
</reference>
<protein>
    <submittedName>
        <fullName evidence="7">AAA ATPase central domain protein</fullName>
    </submittedName>
</protein>
<feature type="domain" description="AAA+ ATPase" evidence="6">
    <location>
        <begin position="215"/>
        <end position="352"/>
    </location>
</feature>
<keyword evidence="8" id="KW-1185">Reference proteome</keyword>
<evidence type="ECO:0000256" key="1">
    <source>
        <dbReference type="ARBA" id="ARBA00022741"/>
    </source>
</evidence>
<dbReference type="KEGG" id="cki:Calkr_1607"/>
<gene>
    <name evidence="7" type="ordered locus">Calkr_1607</name>
</gene>
<accession>E4SA15</accession>
<dbReference type="InterPro" id="IPR041569">
    <property type="entry name" value="AAA_lid_3"/>
</dbReference>
<dbReference type="Proteomes" id="UP000009256">
    <property type="component" value="Chromosome"/>
</dbReference>